<organism evidence="5 6">
    <name type="scientific">Halomicronema hongdechloris C2206</name>
    <dbReference type="NCBI Taxonomy" id="1641165"/>
    <lineage>
        <taxon>Bacteria</taxon>
        <taxon>Bacillati</taxon>
        <taxon>Cyanobacteriota</taxon>
        <taxon>Cyanophyceae</taxon>
        <taxon>Nodosilineales</taxon>
        <taxon>Nodosilineaceae</taxon>
        <taxon>Halomicronema</taxon>
    </lineage>
</organism>
<dbReference type="RefSeq" id="WP_080805111.1">
    <property type="nucleotide sequence ID" value="NZ_CP021983.2"/>
</dbReference>
<dbReference type="InterPro" id="IPR016181">
    <property type="entry name" value="Acyl_CoA_acyltransferase"/>
</dbReference>
<dbReference type="AlphaFoldDB" id="A0A1Z3HUS5"/>
<accession>A0A1Z3HUS5</accession>
<dbReference type="SUPFAM" id="SSF55729">
    <property type="entry name" value="Acyl-CoA N-acyltransferases (Nat)"/>
    <property type="match status" value="1"/>
</dbReference>
<evidence type="ECO:0000256" key="4">
    <source>
        <dbReference type="HAMAP-Rule" id="MF_00688"/>
    </source>
</evidence>
<comment type="catalytic activity">
    <reaction evidence="4">
        <text>N-terminal L-arginyl-[protein] + L-leucyl-tRNA(Leu) = N-terminal L-leucyl-L-arginyl-[protein] + tRNA(Leu) + H(+)</text>
        <dbReference type="Rhea" id="RHEA:50416"/>
        <dbReference type="Rhea" id="RHEA-COMP:9613"/>
        <dbReference type="Rhea" id="RHEA-COMP:9622"/>
        <dbReference type="Rhea" id="RHEA-COMP:12672"/>
        <dbReference type="Rhea" id="RHEA-COMP:12673"/>
        <dbReference type="ChEBI" id="CHEBI:15378"/>
        <dbReference type="ChEBI" id="CHEBI:64719"/>
        <dbReference type="ChEBI" id="CHEBI:78442"/>
        <dbReference type="ChEBI" id="CHEBI:78494"/>
        <dbReference type="ChEBI" id="CHEBI:133044"/>
        <dbReference type="EC" id="2.3.2.6"/>
    </reaction>
</comment>
<comment type="catalytic activity">
    <reaction evidence="4">
        <text>L-phenylalanyl-tRNA(Phe) + an N-terminal L-alpha-aminoacyl-[protein] = an N-terminal L-phenylalanyl-L-alpha-aminoacyl-[protein] + tRNA(Phe)</text>
        <dbReference type="Rhea" id="RHEA:43632"/>
        <dbReference type="Rhea" id="RHEA-COMP:9668"/>
        <dbReference type="Rhea" id="RHEA-COMP:9699"/>
        <dbReference type="Rhea" id="RHEA-COMP:10636"/>
        <dbReference type="Rhea" id="RHEA-COMP:10637"/>
        <dbReference type="ChEBI" id="CHEBI:78442"/>
        <dbReference type="ChEBI" id="CHEBI:78531"/>
        <dbReference type="ChEBI" id="CHEBI:78597"/>
        <dbReference type="ChEBI" id="CHEBI:83561"/>
        <dbReference type="EC" id="2.3.2.6"/>
    </reaction>
</comment>
<evidence type="ECO:0000313" key="5">
    <source>
        <dbReference type="EMBL" id="ASC74071.1"/>
    </source>
</evidence>
<keyword evidence="6" id="KW-1185">Reference proteome</keyword>
<dbReference type="HAMAP" id="MF_00688">
    <property type="entry name" value="Leu_Phe_trans"/>
    <property type="match status" value="1"/>
</dbReference>
<keyword evidence="1 4" id="KW-0963">Cytoplasm</keyword>
<comment type="function">
    <text evidence="4">Functions in the N-end rule pathway of protein degradation where it conjugates Leu, Phe and, less efficiently, Met from aminoacyl-tRNAs to the N-termini of proteins containing an N-terminal arginine or lysine.</text>
</comment>
<name>A0A1Z3HUS5_9CYAN</name>
<keyword evidence="3 4" id="KW-0012">Acyltransferase</keyword>
<reference evidence="5 6" key="1">
    <citation type="journal article" date="2016" name="Biochim. Biophys. Acta">
        <title>Characterization of red-shifted phycobilisomes isolated from the chlorophyll f-containing cyanobacterium Halomicronema hongdechloris.</title>
        <authorList>
            <person name="Li Y."/>
            <person name="Lin Y."/>
            <person name="Garvey C.J."/>
            <person name="Birch D."/>
            <person name="Corkery R.W."/>
            <person name="Loughlin P.C."/>
            <person name="Scheer H."/>
            <person name="Willows R.D."/>
            <person name="Chen M."/>
        </authorList>
    </citation>
    <scope>NUCLEOTIDE SEQUENCE [LARGE SCALE GENOMIC DNA]</scope>
    <source>
        <strain evidence="5 6">C2206</strain>
    </source>
</reference>
<keyword evidence="2 4" id="KW-0808">Transferase</keyword>
<dbReference type="EC" id="2.3.2.6" evidence="4"/>
<dbReference type="EMBL" id="CP021983">
    <property type="protein sequence ID" value="ASC74071.1"/>
    <property type="molecule type" value="Genomic_DNA"/>
</dbReference>
<dbReference type="InterPro" id="IPR042203">
    <property type="entry name" value="Leu/Phe-tRNA_Trfase_C"/>
</dbReference>
<dbReference type="Gene3D" id="3.40.630.70">
    <property type="entry name" value="Leucyl/phenylalanyl-tRNA-protein transferase, C-terminal domain"/>
    <property type="match status" value="1"/>
</dbReference>
<protein>
    <recommendedName>
        <fullName evidence="4">Leucyl/phenylalanyl-tRNA--protein transferase</fullName>
        <ecNumber evidence="4">2.3.2.6</ecNumber>
    </recommendedName>
    <alternativeName>
        <fullName evidence="4">L/F-transferase</fullName>
    </alternativeName>
    <alternativeName>
        <fullName evidence="4">Leucyltransferase</fullName>
    </alternativeName>
    <alternativeName>
        <fullName evidence="4">Phenyalanyltransferase</fullName>
    </alternativeName>
</protein>
<dbReference type="PANTHER" id="PTHR30098:SF2">
    <property type="entry name" value="LEUCYL_PHENYLALANYL-TRNA--PROTEIN TRANSFERASE"/>
    <property type="match status" value="1"/>
</dbReference>
<evidence type="ECO:0000256" key="1">
    <source>
        <dbReference type="ARBA" id="ARBA00022490"/>
    </source>
</evidence>
<dbReference type="GO" id="GO:0030163">
    <property type="term" value="P:protein catabolic process"/>
    <property type="evidence" value="ECO:0007669"/>
    <property type="project" value="UniProtKB-UniRule"/>
</dbReference>
<dbReference type="KEGG" id="hhg:XM38_050450"/>
<evidence type="ECO:0000256" key="3">
    <source>
        <dbReference type="ARBA" id="ARBA00023315"/>
    </source>
</evidence>
<dbReference type="GO" id="GO:0008914">
    <property type="term" value="F:leucyl-tRNA--protein transferase activity"/>
    <property type="evidence" value="ECO:0007669"/>
    <property type="project" value="UniProtKB-UniRule"/>
</dbReference>
<proteinExistence type="inferred from homology"/>
<dbReference type="Pfam" id="PF03588">
    <property type="entry name" value="Leu_Phe_trans"/>
    <property type="match status" value="1"/>
</dbReference>
<dbReference type="PANTHER" id="PTHR30098">
    <property type="entry name" value="LEUCYL/PHENYLALANYL-TRNA--PROTEIN TRANSFERASE"/>
    <property type="match status" value="1"/>
</dbReference>
<evidence type="ECO:0000256" key="2">
    <source>
        <dbReference type="ARBA" id="ARBA00022679"/>
    </source>
</evidence>
<sequence length="195" mass="22458">MTEFRYDTNAIIRGYCQGYFLMADEFGKTLSWYTSRQRALIPLDERFRYPKSLRRILNQNRFQVKINGAFMDVVEGCADRDSTWISQELKQVYWELAQAGWAYSFETWQGNVLAGGILGIAIGGAFIGESMFYRVPEGSKVAMVKLVERLRQQGFLLFDAQMMNPHLARFGAHMISNKEYLAKLQQACQQACSFL</sequence>
<dbReference type="InterPro" id="IPR004616">
    <property type="entry name" value="Leu/Phe-tRNA_Trfase"/>
</dbReference>
<comment type="similarity">
    <text evidence="4">Belongs to the L/F-transferase family.</text>
</comment>
<gene>
    <name evidence="4 5" type="primary">aat</name>
    <name evidence="5" type="ORF">XM38_050450</name>
</gene>
<comment type="subcellular location">
    <subcellularLocation>
        <location evidence="4">Cytoplasm</location>
    </subcellularLocation>
</comment>
<dbReference type="GO" id="GO:0005737">
    <property type="term" value="C:cytoplasm"/>
    <property type="evidence" value="ECO:0007669"/>
    <property type="project" value="UniProtKB-SubCell"/>
</dbReference>
<dbReference type="Proteomes" id="UP000191901">
    <property type="component" value="Chromosome"/>
</dbReference>
<dbReference type="NCBIfam" id="TIGR00667">
    <property type="entry name" value="aat"/>
    <property type="match status" value="1"/>
</dbReference>
<comment type="catalytic activity">
    <reaction evidence="4">
        <text>N-terminal L-lysyl-[protein] + L-leucyl-tRNA(Leu) = N-terminal L-leucyl-L-lysyl-[protein] + tRNA(Leu) + H(+)</text>
        <dbReference type="Rhea" id="RHEA:12340"/>
        <dbReference type="Rhea" id="RHEA-COMP:9613"/>
        <dbReference type="Rhea" id="RHEA-COMP:9622"/>
        <dbReference type="Rhea" id="RHEA-COMP:12670"/>
        <dbReference type="Rhea" id="RHEA-COMP:12671"/>
        <dbReference type="ChEBI" id="CHEBI:15378"/>
        <dbReference type="ChEBI" id="CHEBI:65249"/>
        <dbReference type="ChEBI" id="CHEBI:78442"/>
        <dbReference type="ChEBI" id="CHEBI:78494"/>
        <dbReference type="ChEBI" id="CHEBI:133043"/>
        <dbReference type="EC" id="2.3.2.6"/>
    </reaction>
</comment>
<dbReference type="OrthoDB" id="9790282at2"/>
<evidence type="ECO:0000313" key="6">
    <source>
        <dbReference type="Proteomes" id="UP000191901"/>
    </source>
</evidence>